<gene>
    <name evidence="1" type="ORF">JCGZ_22546</name>
</gene>
<accession>A0A067K1Z8</accession>
<dbReference type="AlphaFoldDB" id="A0A067K1Z8"/>
<evidence type="ECO:0000313" key="2">
    <source>
        <dbReference type="Proteomes" id="UP000027138"/>
    </source>
</evidence>
<protein>
    <submittedName>
        <fullName evidence="1">Uncharacterized protein</fullName>
    </submittedName>
</protein>
<organism evidence="1 2">
    <name type="scientific">Jatropha curcas</name>
    <name type="common">Barbados nut</name>
    <dbReference type="NCBI Taxonomy" id="180498"/>
    <lineage>
        <taxon>Eukaryota</taxon>
        <taxon>Viridiplantae</taxon>
        <taxon>Streptophyta</taxon>
        <taxon>Embryophyta</taxon>
        <taxon>Tracheophyta</taxon>
        <taxon>Spermatophyta</taxon>
        <taxon>Magnoliopsida</taxon>
        <taxon>eudicotyledons</taxon>
        <taxon>Gunneridae</taxon>
        <taxon>Pentapetalae</taxon>
        <taxon>rosids</taxon>
        <taxon>fabids</taxon>
        <taxon>Malpighiales</taxon>
        <taxon>Euphorbiaceae</taxon>
        <taxon>Crotonoideae</taxon>
        <taxon>Jatropheae</taxon>
        <taxon>Jatropha</taxon>
    </lineage>
</organism>
<dbReference type="Proteomes" id="UP000027138">
    <property type="component" value="Unassembled WGS sequence"/>
</dbReference>
<name>A0A067K1Z8_JATCU</name>
<keyword evidence="2" id="KW-1185">Reference proteome</keyword>
<evidence type="ECO:0000313" key="1">
    <source>
        <dbReference type="EMBL" id="KDP25824.1"/>
    </source>
</evidence>
<sequence>MAEVPLKAVVKRLSSLISTDRLTKCTNEAWIQIPGELSSLGYKHRSNPAEAQFASHRAGRSPATVR</sequence>
<dbReference type="EMBL" id="KK914972">
    <property type="protein sequence ID" value="KDP25824.1"/>
    <property type="molecule type" value="Genomic_DNA"/>
</dbReference>
<reference evidence="1 2" key="1">
    <citation type="journal article" date="2014" name="PLoS ONE">
        <title>Global Analysis of Gene Expression Profiles in Physic Nut (Jatropha curcas L.) Seedlings Exposed to Salt Stress.</title>
        <authorList>
            <person name="Zhang L."/>
            <person name="Zhang C."/>
            <person name="Wu P."/>
            <person name="Chen Y."/>
            <person name="Li M."/>
            <person name="Jiang H."/>
            <person name="Wu G."/>
        </authorList>
    </citation>
    <scope>NUCLEOTIDE SEQUENCE [LARGE SCALE GENOMIC DNA]</scope>
    <source>
        <strain evidence="2">cv. GZQX0401</strain>
        <tissue evidence="1">Young leaves</tissue>
    </source>
</reference>
<proteinExistence type="predicted"/>